<dbReference type="WBParaSite" id="Csp11.Scaffold487.g1981.t1">
    <property type="protein sequence ID" value="Csp11.Scaffold487.g1981.t1"/>
    <property type="gene ID" value="Csp11.Scaffold487.g1981"/>
</dbReference>
<evidence type="ECO:0000313" key="2">
    <source>
        <dbReference type="WBParaSite" id="Csp11.Scaffold487.g1981.t1"/>
    </source>
</evidence>
<sequence>MTEEFTDVSGHFPLYRVKDKEGGAEAVHENLLEDCRHISIKIEGLLRGDLVAVKELYRNPDGKWAAQKIKVLQTKKLKRIRDS</sequence>
<dbReference type="AlphaFoldDB" id="A0A1I7T363"/>
<evidence type="ECO:0000313" key="1">
    <source>
        <dbReference type="Proteomes" id="UP000095282"/>
    </source>
</evidence>
<keyword evidence="1" id="KW-1185">Reference proteome</keyword>
<organism evidence="1 2">
    <name type="scientific">Caenorhabditis tropicalis</name>
    <dbReference type="NCBI Taxonomy" id="1561998"/>
    <lineage>
        <taxon>Eukaryota</taxon>
        <taxon>Metazoa</taxon>
        <taxon>Ecdysozoa</taxon>
        <taxon>Nematoda</taxon>
        <taxon>Chromadorea</taxon>
        <taxon>Rhabditida</taxon>
        <taxon>Rhabditina</taxon>
        <taxon>Rhabditomorpha</taxon>
        <taxon>Rhabditoidea</taxon>
        <taxon>Rhabditidae</taxon>
        <taxon>Peloderinae</taxon>
        <taxon>Caenorhabditis</taxon>
    </lineage>
</organism>
<proteinExistence type="predicted"/>
<protein>
    <submittedName>
        <fullName evidence="2">SH3 domain-containing protein</fullName>
    </submittedName>
</protein>
<reference evidence="2" key="1">
    <citation type="submission" date="2016-11" db="UniProtKB">
        <authorList>
            <consortium name="WormBaseParasite"/>
        </authorList>
    </citation>
    <scope>IDENTIFICATION</scope>
</reference>
<name>A0A1I7T363_9PELO</name>
<dbReference type="Proteomes" id="UP000095282">
    <property type="component" value="Unplaced"/>
</dbReference>
<accession>A0A1I7T363</accession>